<organism evidence="2 3">
    <name type="scientific">Anoxybacteroides amylolyticum</name>
    <dbReference type="NCBI Taxonomy" id="294699"/>
    <lineage>
        <taxon>Bacteria</taxon>
        <taxon>Bacillati</taxon>
        <taxon>Bacillota</taxon>
        <taxon>Bacilli</taxon>
        <taxon>Bacillales</taxon>
        <taxon>Anoxybacillaceae</taxon>
        <taxon>Anoxybacteroides</taxon>
    </lineage>
</organism>
<keyword evidence="1" id="KW-0812">Transmembrane</keyword>
<dbReference type="KEGG" id="aamy:GFC30_2634"/>
<dbReference type="PATRIC" id="fig|294699.3.peg.2714"/>
<keyword evidence="3" id="KW-1185">Reference proteome</keyword>
<sequence length="58" mass="6299">MGLVIIFALVSLLALYGIVRSLREKNILALLFGLGTAAVFGWFTIMTVLHHGFPTGTH</sequence>
<dbReference type="AlphaFoldDB" id="A0A160F2U7"/>
<evidence type="ECO:0000313" key="3">
    <source>
        <dbReference type="Proteomes" id="UP000076865"/>
    </source>
</evidence>
<reference evidence="2 3" key="1">
    <citation type="journal article" date="2006" name="Syst. Appl. Microbiol.">
        <title>Anoxybacillus amylolyticus sp. nov., a thermophilic amylase producing bacterium isolated from Mount Rittmann (Antarctica).</title>
        <authorList>
            <person name="Poli A."/>
            <person name="Esposito E."/>
            <person name="Lama L."/>
            <person name="Orlando P."/>
            <person name="Nicolaus G."/>
            <person name="de Appolonia F."/>
            <person name="Gambacorta A."/>
            <person name="Nicolaus B."/>
        </authorList>
    </citation>
    <scope>NUCLEOTIDE SEQUENCE [LARGE SCALE GENOMIC DNA]</scope>
    <source>
        <strain evidence="2 3">DSM 15939</strain>
    </source>
</reference>
<dbReference type="InterPro" id="IPR024490">
    <property type="entry name" value="DUF2759"/>
</dbReference>
<name>A0A160F2U7_9BACL</name>
<evidence type="ECO:0008006" key="4">
    <source>
        <dbReference type="Google" id="ProtNLM"/>
    </source>
</evidence>
<dbReference type="Proteomes" id="UP000076865">
    <property type="component" value="Chromosome"/>
</dbReference>
<feature type="transmembrane region" description="Helical" evidence="1">
    <location>
        <begin position="27"/>
        <end position="49"/>
    </location>
</feature>
<accession>A0A160F2U7</accession>
<evidence type="ECO:0000256" key="1">
    <source>
        <dbReference type="SAM" id="Phobius"/>
    </source>
</evidence>
<keyword evidence="1" id="KW-1133">Transmembrane helix</keyword>
<dbReference type="Pfam" id="PF10958">
    <property type="entry name" value="DUF2759"/>
    <property type="match status" value="1"/>
</dbReference>
<protein>
    <recommendedName>
        <fullName evidence="4">DUF2759 domain-containing protein</fullName>
    </recommendedName>
</protein>
<keyword evidence="1" id="KW-0472">Membrane</keyword>
<dbReference type="OrthoDB" id="2355718at2"/>
<gene>
    <name evidence="2" type="ORF">GFC30_2634</name>
</gene>
<proteinExistence type="predicted"/>
<dbReference type="RefSeq" id="WP_084256353.1">
    <property type="nucleotide sequence ID" value="NZ_CP015438.1"/>
</dbReference>
<evidence type="ECO:0000313" key="2">
    <source>
        <dbReference type="EMBL" id="ANB60587.1"/>
    </source>
</evidence>
<dbReference type="EMBL" id="CP015438">
    <property type="protein sequence ID" value="ANB60587.1"/>
    <property type="molecule type" value="Genomic_DNA"/>
</dbReference>